<comment type="caution">
    <text evidence="2">The sequence shown here is derived from an EMBL/GenBank/DDBJ whole genome shotgun (WGS) entry which is preliminary data.</text>
</comment>
<dbReference type="Proteomes" id="UP001589798">
    <property type="component" value="Unassembled WGS sequence"/>
</dbReference>
<accession>A0ABV6CY17</accession>
<sequence length="428" mass="46686">MKRRHSWAKGKAGPCLVGLLGTCAAPQVLAQDRVRDPSGRDMPIAVQTRARPETDPVPFHLGSFTVIPFAAATLTYDDNVYATRSDRVGDALASLAGALTARSAWSRHAVSLDLDGALTRGLSQDAEDTQTYRGLLAGRLDLGTTTALTASAGYARAYEARGSIGDTTLRGPRIAYHALELDARLRRSSGRVILEAEAGLDAFRYAPRSNAAGVRSTLRDRDYTSWHARLRTGYAFAPGVAAFAEGSYNRARYPEDTTALDRGSHGWSLRGGLEFGVSRLVRGRAALGYQDQRYADPAFPRIRGLDFAAALEWNPTRLLTLAVDARRTIQRSPLVGVAGIRQTRFGARADYELRRSVLLSARLDRATSDFAGTPRVQKDLVGGLGIDWLANHHLRLGGEATFQRTRTEGVPGRAFDRRRVSVSLRYAF</sequence>
<gene>
    <name evidence="2" type="ORF">ACFFJC_13460</name>
</gene>
<proteinExistence type="predicted"/>
<reference evidence="2 3" key="1">
    <citation type="submission" date="2024-09" db="EMBL/GenBank/DDBJ databases">
        <authorList>
            <person name="Sun Q."/>
            <person name="Mori K."/>
        </authorList>
    </citation>
    <scope>NUCLEOTIDE SEQUENCE [LARGE SCALE GENOMIC DNA]</scope>
    <source>
        <strain evidence="2 3">CCM 7706</strain>
    </source>
</reference>
<protein>
    <submittedName>
        <fullName evidence="2">Outer membrane beta-barrel protein</fullName>
    </submittedName>
</protein>
<keyword evidence="3" id="KW-1185">Reference proteome</keyword>
<organism evidence="2 3">
    <name type="scientific">Novosphingobium soli</name>
    <dbReference type="NCBI Taxonomy" id="574956"/>
    <lineage>
        <taxon>Bacteria</taxon>
        <taxon>Pseudomonadati</taxon>
        <taxon>Pseudomonadota</taxon>
        <taxon>Alphaproteobacteria</taxon>
        <taxon>Sphingomonadales</taxon>
        <taxon>Sphingomonadaceae</taxon>
        <taxon>Novosphingobium</taxon>
    </lineage>
</organism>
<dbReference type="RefSeq" id="WP_379488004.1">
    <property type="nucleotide sequence ID" value="NZ_JBHLWK010000015.1"/>
</dbReference>
<keyword evidence="1" id="KW-0732">Signal</keyword>
<feature type="chain" id="PRO_5045808697" evidence="1">
    <location>
        <begin position="31"/>
        <end position="428"/>
    </location>
</feature>
<dbReference type="EMBL" id="JBHLWK010000015">
    <property type="protein sequence ID" value="MFC0205275.1"/>
    <property type="molecule type" value="Genomic_DNA"/>
</dbReference>
<evidence type="ECO:0000313" key="2">
    <source>
        <dbReference type="EMBL" id="MFC0205275.1"/>
    </source>
</evidence>
<dbReference type="InterPro" id="IPR018759">
    <property type="entry name" value="BBP2_2"/>
</dbReference>
<dbReference type="Pfam" id="PF10082">
    <property type="entry name" value="BBP2_2"/>
    <property type="match status" value="1"/>
</dbReference>
<evidence type="ECO:0000256" key="1">
    <source>
        <dbReference type="SAM" id="SignalP"/>
    </source>
</evidence>
<name>A0ABV6CY17_9SPHN</name>
<feature type="signal peptide" evidence="1">
    <location>
        <begin position="1"/>
        <end position="30"/>
    </location>
</feature>
<evidence type="ECO:0000313" key="3">
    <source>
        <dbReference type="Proteomes" id="UP001589798"/>
    </source>
</evidence>